<comment type="caution">
    <text evidence="12">The sequence shown here is derived from an EMBL/GenBank/DDBJ whole genome shotgun (WGS) entry which is preliminary data.</text>
</comment>
<dbReference type="InterPro" id="IPR014718">
    <property type="entry name" value="GH-type_carb-bd"/>
</dbReference>
<evidence type="ECO:0000256" key="10">
    <source>
        <dbReference type="PIRSR" id="PIRSR005096-2"/>
    </source>
</evidence>
<dbReference type="AlphaFoldDB" id="A0A4U1D923"/>
<comment type="catalytic activity">
    <reaction evidence="1 8">
        <text>alpha-D-glucose = beta-D-glucose</text>
        <dbReference type="Rhea" id="RHEA:10264"/>
        <dbReference type="ChEBI" id="CHEBI:15903"/>
        <dbReference type="ChEBI" id="CHEBI:17925"/>
        <dbReference type="EC" id="5.1.3.3"/>
    </reaction>
</comment>
<dbReference type="Gene3D" id="2.70.98.10">
    <property type="match status" value="1"/>
</dbReference>
<dbReference type="PROSITE" id="PS51257">
    <property type="entry name" value="PROKAR_LIPOPROTEIN"/>
    <property type="match status" value="1"/>
</dbReference>
<comment type="similarity">
    <text evidence="3 8">Belongs to the aldose epimerase family.</text>
</comment>
<proteinExistence type="inferred from homology"/>
<comment type="pathway">
    <text evidence="2 8">Carbohydrate metabolism; hexose metabolism.</text>
</comment>
<protein>
    <recommendedName>
        <fullName evidence="5 8">Aldose 1-epimerase</fullName>
        <ecNumber evidence="4 8">5.1.3.3</ecNumber>
    </recommendedName>
</protein>
<dbReference type="PIRSF" id="PIRSF005096">
    <property type="entry name" value="GALM"/>
    <property type="match status" value="1"/>
</dbReference>
<dbReference type="NCBIfam" id="NF008277">
    <property type="entry name" value="PRK11055.1"/>
    <property type="match status" value="1"/>
</dbReference>
<dbReference type="GO" id="GO:0005737">
    <property type="term" value="C:cytoplasm"/>
    <property type="evidence" value="ECO:0007669"/>
    <property type="project" value="TreeGrafter"/>
</dbReference>
<evidence type="ECO:0000256" key="5">
    <source>
        <dbReference type="ARBA" id="ARBA00014165"/>
    </source>
</evidence>
<feature type="binding site" evidence="11">
    <location>
        <begin position="175"/>
        <end position="177"/>
    </location>
    <ligand>
        <name>beta-D-galactose</name>
        <dbReference type="ChEBI" id="CHEBI:27667"/>
    </ligand>
</feature>
<evidence type="ECO:0000313" key="13">
    <source>
        <dbReference type="Proteomes" id="UP000307756"/>
    </source>
</evidence>
<evidence type="ECO:0000256" key="3">
    <source>
        <dbReference type="ARBA" id="ARBA00006206"/>
    </source>
</evidence>
<dbReference type="GO" id="GO:0006006">
    <property type="term" value="P:glucose metabolic process"/>
    <property type="evidence" value="ECO:0007669"/>
    <property type="project" value="TreeGrafter"/>
</dbReference>
<evidence type="ECO:0000256" key="6">
    <source>
        <dbReference type="ARBA" id="ARBA00023235"/>
    </source>
</evidence>
<dbReference type="Proteomes" id="UP000307756">
    <property type="component" value="Unassembled WGS sequence"/>
</dbReference>
<dbReference type="EMBL" id="SWBM01000001">
    <property type="protein sequence ID" value="TKC19049.1"/>
    <property type="molecule type" value="Genomic_DNA"/>
</dbReference>
<dbReference type="InterPro" id="IPR015443">
    <property type="entry name" value="Aldose_1-epimerase"/>
</dbReference>
<dbReference type="SUPFAM" id="SSF74650">
    <property type="entry name" value="Galactose mutarotase-like"/>
    <property type="match status" value="1"/>
</dbReference>
<keyword evidence="7 8" id="KW-0119">Carbohydrate metabolism</keyword>
<dbReference type="RefSeq" id="WP_136829827.1">
    <property type="nucleotide sequence ID" value="NZ_SWBM01000001.1"/>
</dbReference>
<name>A0A4U1D923_9BACI</name>
<dbReference type="PROSITE" id="PS00545">
    <property type="entry name" value="ALDOSE_1_EPIMERASE"/>
    <property type="match status" value="1"/>
</dbReference>
<dbReference type="OrthoDB" id="9779408at2"/>
<evidence type="ECO:0000256" key="7">
    <source>
        <dbReference type="ARBA" id="ARBA00023277"/>
    </source>
</evidence>
<evidence type="ECO:0000256" key="11">
    <source>
        <dbReference type="PIRSR" id="PIRSR005096-3"/>
    </source>
</evidence>
<dbReference type="PANTHER" id="PTHR10091">
    <property type="entry name" value="ALDOSE-1-EPIMERASE"/>
    <property type="match status" value="1"/>
</dbReference>
<feature type="active site" description="Proton donor" evidence="9">
    <location>
        <position position="175"/>
    </location>
</feature>
<dbReference type="InterPro" id="IPR008183">
    <property type="entry name" value="Aldose_1/G6P_1-epimerase"/>
</dbReference>
<dbReference type="Pfam" id="PF01263">
    <property type="entry name" value="Aldose_epim"/>
    <property type="match status" value="1"/>
</dbReference>
<evidence type="ECO:0000313" key="12">
    <source>
        <dbReference type="EMBL" id="TKC19049.1"/>
    </source>
</evidence>
<dbReference type="EC" id="5.1.3.3" evidence="4 8"/>
<evidence type="ECO:0000256" key="2">
    <source>
        <dbReference type="ARBA" id="ARBA00005028"/>
    </source>
</evidence>
<reference evidence="12 13" key="1">
    <citation type="journal article" date="2011" name="J. Microbiol.">
        <title>Bacillus kyonggiensis sp. nov., isolated from soil of a lettuce field.</title>
        <authorList>
            <person name="Dong K."/>
            <person name="Lee S."/>
        </authorList>
    </citation>
    <scope>NUCLEOTIDE SEQUENCE [LARGE SCALE GENOMIC DNA]</scope>
    <source>
        <strain evidence="12 13">NB22</strain>
    </source>
</reference>
<gene>
    <name evidence="12" type="ORF">FA727_05755</name>
</gene>
<evidence type="ECO:0000256" key="8">
    <source>
        <dbReference type="PIRNR" id="PIRNR005096"/>
    </source>
</evidence>
<dbReference type="GO" id="GO:0033499">
    <property type="term" value="P:galactose catabolic process via UDP-galactose, Leloir pathway"/>
    <property type="evidence" value="ECO:0007669"/>
    <property type="project" value="TreeGrafter"/>
</dbReference>
<dbReference type="InterPro" id="IPR018052">
    <property type="entry name" value="Ald1_epimerase_CS"/>
</dbReference>
<dbReference type="GO" id="GO:0004034">
    <property type="term" value="F:aldose 1-epimerase activity"/>
    <property type="evidence" value="ECO:0007669"/>
    <property type="project" value="UniProtKB-EC"/>
</dbReference>
<evidence type="ECO:0000256" key="9">
    <source>
        <dbReference type="PIRSR" id="PIRSR005096-1"/>
    </source>
</evidence>
<organism evidence="12 13">
    <name type="scientific">Robertmurraya kyonggiensis</name>
    <dbReference type="NCBI Taxonomy" id="1037680"/>
    <lineage>
        <taxon>Bacteria</taxon>
        <taxon>Bacillati</taxon>
        <taxon>Bacillota</taxon>
        <taxon>Bacilli</taxon>
        <taxon>Bacillales</taxon>
        <taxon>Bacillaceae</taxon>
        <taxon>Robertmurraya</taxon>
    </lineage>
</organism>
<dbReference type="PANTHER" id="PTHR10091:SF0">
    <property type="entry name" value="GALACTOSE MUTAROTASE"/>
    <property type="match status" value="1"/>
</dbReference>
<sequence>MNVSKKKFGEIENRSVVLYTITNGNGMSVSCINYGCIITDIQVPDKNGNLENVVLGFDTIEEYLNDTAYFGAIVGRTAGRIKGAQFELDGQTFTLEKNENSNHLHGGHNGFNRVIWQAEMIENGVVFTHVSEDGEGGYPSTLNMEVKYLLNNENEFTITINGVSDKNTILNCTNHSYFNLSGDIKRDILNHTLSLKSDKFLPIDEKLLPTGELADVSGTPFDFQNGQKIVAGTETDFSQNHLAGKGYDHPFVLHSNQDQEIYLVDEVSGRTLTVETNQPGVVIYTSNQLDGDFKIRGVQARPYLGICLETQGLPDAIHHPHFPTIVLVKGNEYTAVTTYRFGVI</sequence>
<dbReference type="InterPro" id="IPR047215">
    <property type="entry name" value="Galactose_mutarotase-like"/>
</dbReference>
<evidence type="ECO:0000256" key="4">
    <source>
        <dbReference type="ARBA" id="ARBA00013185"/>
    </source>
</evidence>
<feature type="active site" description="Proton acceptor" evidence="9">
    <location>
        <position position="309"/>
    </location>
</feature>
<dbReference type="GO" id="GO:0030246">
    <property type="term" value="F:carbohydrate binding"/>
    <property type="evidence" value="ECO:0007669"/>
    <property type="project" value="InterPro"/>
</dbReference>
<dbReference type="CDD" id="cd09019">
    <property type="entry name" value="galactose_mutarotase_like"/>
    <property type="match status" value="1"/>
</dbReference>
<dbReference type="UniPathway" id="UPA00242"/>
<feature type="binding site" evidence="10">
    <location>
        <position position="248"/>
    </location>
    <ligand>
        <name>beta-D-galactose</name>
        <dbReference type="ChEBI" id="CHEBI:27667"/>
    </ligand>
</feature>
<accession>A0A4U1D923</accession>
<keyword evidence="13" id="KW-1185">Reference proteome</keyword>
<dbReference type="InterPro" id="IPR011013">
    <property type="entry name" value="Gal_mutarotase_sf_dom"/>
</dbReference>
<keyword evidence="6 8" id="KW-0413">Isomerase</keyword>
<evidence type="ECO:0000256" key="1">
    <source>
        <dbReference type="ARBA" id="ARBA00001614"/>
    </source>
</evidence>